<feature type="transmembrane region" description="Helical" evidence="16">
    <location>
        <begin position="439"/>
        <end position="460"/>
    </location>
</feature>
<dbReference type="InterPro" id="IPR000858">
    <property type="entry name" value="S_locus_glycoprot_dom"/>
</dbReference>
<dbReference type="PANTHER" id="PTHR27002">
    <property type="entry name" value="RECEPTOR-LIKE SERINE/THREONINE-PROTEIN KINASE SD1-8"/>
    <property type="match status" value="1"/>
</dbReference>
<evidence type="ECO:0000259" key="17">
    <source>
        <dbReference type="PROSITE" id="PS50011"/>
    </source>
</evidence>
<dbReference type="EC" id="2.7.11.1" evidence="13"/>
<keyword evidence="14" id="KW-0862">Zinc</keyword>
<keyword evidence="5" id="KW-0732">Signal</keyword>
<proteinExistence type="inferred from homology"/>
<dbReference type="InterPro" id="IPR003609">
    <property type="entry name" value="Pan_app"/>
</dbReference>
<dbReference type="SMART" id="SM00473">
    <property type="entry name" value="PAN_AP"/>
    <property type="match status" value="1"/>
</dbReference>
<comment type="subcellular location">
    <subcellularLocation>
        <location evidence="1">Cell membrane</location>
        <topology evidence="1">Single-pass type I membrane protein</topology>
    </subcellularLocation>
</comment>
<reference evidence="21" key="1">
    <citation type="journal article" date="2025" name="Foods">
        <title>Unveiling the Microbial Signatures of Arabica Coffee Cherries: Insights into Ripeness Specific Diversity, Functional Traits, and Implications for Quality and Safety.</title>
        <authorList>
            <consortium name="RefSeq"/>
            <person name="Tenea G.N."/>
            <person name="Cifuentes V."/>
            <person name="Reyes P."/>
            <person name="Cevallos-Vallejos M."/>
        </authorList>
    </citation>
    <scope>NUCLEOTIDE SEQUENCE [LARGE SCALE GENOMIC DNA]</scope>
</reference>
<dbReference type="SUPFAM" id="SSF51110">
    <property type="entry name" value="alpha-D-mannose-specific plant lectins"/>
    <property type="match status" value="1"/>
</dbReference>
<dbReference type="OrthoDB" id="1934880at2759"/>
<evidence type="ECO:0000256" key="14">
    <source>
        <dbReference type="PROSITE-ProRule" id="PRU00325"/>
    </source>
</evidence>
<feature type="domain" description="Apple" evidence="19">
    <location>
        <begin position="344"/>
        <end position="427"/>
    </location>
</feature>
<feature type="domain" description="Protein kinase" evidence="17">
    <location>
        <begin position="515"/>
        <end position="798"/>
    </location>
</feature>
<dbReference type="InterPro" id="IPR001245">
    <property type="entry name" value="Ser-Thr/Tyr_kinase_cat_dom"/>
</dbReference>
<dbReference type="GO" id="GO:0008270">
    <property type="term" value="F:zinc ion binding"/>
    <property type="evidence" value="ECO:0007669"/>
    <property type="project" value="UniProtKB-KW"/>
</dbReference>
<evidence type="ECO:0000259" key="18">
    <source>
        <dbReference type="PROSITE" id="PS50927"/>
    </source>
</evidence>
<dbReference type="AlphaFoldDB" id="A0A6P6UFD8"/>
<dbReference type="RefSeq" id="XP_027089168.1">
    <property type="nucleotide sequence ID" value="XM_027233367.2"/>
</dbReference>
<evidence type="ECO:0000256" key="10">
    <source>
        <dbReference type="ARBA" id="ARBA00023180"/>
    </source>
</evidence>
<evidence type="ECO:0000256" key="3">
    <source>
        <dbReference type="ARBA" id="ARBA00022527"/>
    </source>
</evidence>
<evidence type="ECO:0000256" key="11">
    <source>
        <dbReference type="ARBA" id="ARBA00047899"/>
    </source>
</evidence>
<keyword evidence="16" id="KW-0812">Transmembrane</keyword>
<keyword evidence="3 13" id="KW-0723">Serine/threonine-protein kinase</keyword>
<dbReference type="CDD" id="cd14066">
    <property type="entry name" value="STKc_IRAK"/>
    <property type="match status" value="1"/>
</dbReference>
<dbReference type="Pfam" id="PF00954">
    <property type="entry name" value="S_locus_glycop"/>
    <property type="match status" value="1"/>
</dbReference>
<comment type="similarity">
    <text evidence="13">Belongs to the protein kinase superfamily. Ser/Thr protein kinase family.</text>
</comment>
<dbReference type="PROSITE" id="PS00107">
    <property type="entry name" value="PROTEIN_KINASE_ATP"/>
    <property type="match status" value="1"/>
</dbReference>
<dbReference type="CDD" id="cd01098">
    <property type="entry name" value="PAN_AP_plant"/>
    <property type="match status" value="1"/>
</dbReference>
<gene>
    <name evidence="22" type="primary">LOC113710395</name>
</gene>
<dbReference type="GO" id="GO:0005886">
    <property type="term" value="C:plasma membrane"/>
    <property type="evidence" value="ECO:0007669"/>
    <property type="project" value="UniProtKB-SubCell"/>
</dbReference>
<keyword evidence="2" id="KW-1003">Cell membrane</keyword>
<dbReference type="InterPro" id="IPR017441">
    <property type="entry name" value="Protein_kinase_ATP_BS"/>
</dbReference>
<evidence type="ECO:0000259" key="19">
    <source>
        <dbReference type="PROSITE" id="PS50948"/>
    </source>
</evidence>
<keyword evidence="21" id="KW-1185">Reference proteome</keyword>
<dbReference type="InterPro" id="IPR000719">
    <property type="entry name" value="Prot_kinase_dom"/>
</dbReference>
<dbReference type="GeneID" id="113710395"/>
<dbReference type="Pfam" id="PF01453">
    <property type="entry name" value="B_lectin"/>
    <property type="match status" value="1"/>
</dbReference>
<evidence type="ECO:0000256" key="7">
    <source>
        <dbReference type="ARBA" id="ARBA00022777"/>
    </source>
</evidence>
<evidence type="ECO:0000256" key="4">
    <source>
        <dbReference type="ARBA" id="ARBA00022679"/>
    </source>
</evidence>
<accession>A0A6P6UFD8</accession>
<evidence type="ECO:0000313" key="22">
    <source>
        <dbReference type="RefSeq" id="XP_027089168.1"/>
    </source>
</evidence>
<dbReference type="PROSITE" id="PS50966">
    <property type="entry name" value="ZF_SWIM"/>
    <property type="match status" value="1"/>
</dbReference>
<evidence type="ECO:0000256" key="16">
    <source>
        <dbReference type="SAM" id="Phobius"/>
    </source>
</evidence>
<dbReference type="InterPro" id="IPR008271">
    <property type="entry name" value="Ser/Thr_kinase_AS"/>
</dbReference>
<dbReference type="PANTHER" id="PTHR27002:SF1082">
    <property type="entry name" value="OS06G0693000 PROTEIN"/>
    <property type="match status" value="1"/>
</dbReference>
<reference evidence="22" key="2">
    <citation type="submission" date="2025-08" db="UniProtKB">
        <authorList>
            <consortium name="RefSeq"/>
        </authorList>
    </citation>
    <scope>IDENTIFICATION</scope>
    <source>
        <tissue evidence="22">Leaves</tissue>
    </source>
</reference>
<dbReference type="Gene3D" id="2.90.10.10">
    <property type="entry name" value="Bulb-type lectin domain"/>
    <property type="match status" value="1"/>
</dbReference>
<evidence type="ECO:0000259" key="20">
    <source>
        <dbReference type="PROSITE" id="PS50966"/>
    </source>
</evidence>
<comment type="catalytic activity">
    <reaction evidence="12 13">
        <text>L-seryl-[protein] + ATP = O-phospho-L-seryl-[protein] + ADP + H(+)</text>
        <dbReference type="Rhea" id="RHEA:17989"/>
        <dbReference type="Rhea" id="RHEA-COMP:9863"/>
        <dbReference type="Rhea" id="RHEA-COMP:11604"/>
        <dbReference type="ChEBI" id="CHEBI:15378"/>
        <dbReference type="ChEBI" id="CHEBI:29999"/>
        <dbReference type="ChEBI" id="CHEBI:30616"/>
        <dbReference type="ChEBI" id="CHEBI:83421"/>
        <dbReference type="ChEBI" id="CHEBI:456216"/>
        <dbReference type="EC" id="2.7.11.1"/>
    </reaction>
</comment>
<dbReference type="Pfam" id="PF08276">
    <property type="entry name" value="PAN_2"/>
    <property type="match status" value="1"/>
</dbReference>
<keyword evidence="14" id="KW-0863">Zinc-finger</keyword>
<name>A0A6P6UFD8_COFAR</name>
<comment type="catalytic activity">
    <reaction evidence="11 13">
        <text>L-threonyl-[protein] + ATP = O-phospho-L-threonyl-[protein] + ADP + H(+)</text>
        <dbReference type="Rhea" id="RHEA:46608"/>
        <dbReference type="Rhea" id="RHEA-COMP:11060"/>
        <dbReference type="Rhea" id="RHEA-COMP:11605"/>
        <dbReference type="ChEBI" id="CHEBI:15378"/>
        <dbReference type="ChEBI" id="CHEBI:30013"/>
        <dbReference type="ChEBI" id="CHEBI:30616"/>
        <dbReference type="ChEBI" id="CHEBI:61977"/>
        <dbReference type="ChEBI" id="CHEBI:456216"/>
        <dbReference type="EC" id="2.7.11.1"/>
    </reaction>
</comment>
<keyword evidence="9" id="KW-1015">Disulfide bond</keyword>
<dbReference type="PROSITE" id="PS00108">
    <property type="entry name" value="PROTEIN_KINASE_ST"/>
    <property type="match status" value="1"/>
</dbReference>
<evidence type="ECO:0000256" key="13">
    <source>
        <dbReference type="PIRNR" id="PIRNR000641"/>
    </source>
</evidence>
<feature type="binding site" evidence="15">
    <location>
        <position position="543"/>
    </location>
    <ligand>
        <name>ATP</name>
        <dbReference type="ChEBI" id="CHEBI:30616"/>
    </ligand>
</feature>
<dbReference type="SUPFAM" id="SSF56112">
    <property type="entry name" value="Protein kinase-like (PK-like)"/>
    <property type="match status" value="1"/>
</dbReference>
<dbReference type="InterPro" id="IPR011009">
    <property type="entry name" value="Kinase-like_dom_sf"/>
</dbReference>
<dbReference type="SMART" id="SM00220">
    <property type="entry name" value="S_TKc"/>
    <property type="match status" value="1"/>
</dbReference>
<evidence type="ECO:0000256" key="2">
    <source>
        <dbReference type="ARBA" id="ARBA00022475"/>
    </source>
</evidence>
<dbReference type="PROSITE" id="PS50011">
    <property type="entry name" value="PROTEIN_KINASE_DOM"/>
    <property type="match status" value="1"/>
</dbReference>
<dbReference type="CDD" id="cd00028">
    <property type="entry name" value="B_lectin"/>
    <property type="match status" value="1"/>
</dbReference>
<evidence type="ECO:0000313" key="21">
    <source>
        <dbReference type="Proteomes" id="UP001652660"/>
    </source>
</evidence>
<dbReference type="PROSITE" id="PS50927">
    <property type="entry name" value="BULB_LECTIN"/>
    <property type="match status" value="1"/>
</dbReference>
<dbReference type="SUPFAM" id="SSF57414">
    <property type="entry name" value="Hairpin loop containing domain-like"/>
    <property type="match status" value="1"/>
</dbReference>
<dbReference type="InterPro" id="IPR001480">
    <property type="entry name" value="Bulb-type_lectin_dom"/>
</dbReference>
<dbReference type="FunFam" id="2.90.10.10:FF:000001">
    <property type="entry name" value="G-type lectin S-receptor-like serine/threonine-protein kinase"/>
    <property type="match status" value="1"/>
</dbReference>
<protein>
    <recommendedName>
        <fullName evidence="13">Receptor-like serine/threonine-protein kinase</fullName>
        <ecNumber evidence="13">2.7.11.1</ecNumber>
    </recommendedName>
</protein>
<organism evidence="21 22">
    <name type="scientific">Coffea arabica</name>
    <name type="common">Arabian coffee</name>
    <dbReference type="NCBI Taxonomy" id="13443"/>
    <lineage>
        <taxon>Eukaryota</taxon>
        <taxon>Viridiplantae</taxon>
        <taxon>Streptophyta</taxon>
        <taxon>Embryophyta</taxon>
        <taxon>Tracheophyta</taxon>
        <taxon>Spermatophyta</taxon>
        <taxon>Magnoliopsida</taxon>
        <taxon>eudicotyledons</taxon>
        <taxon>Gunneridae</taxon>
        <taxon>Pentapetalae</taxon>
        <taxon>asterids</taxon>
        <taxon>lamiids</taxon>
        <taxon>Gentianales</taxon>
        <taxon>Rubiaceae</taxon>
        <taxon>Ixoroideae</taxon>
        <taxon>Gardenieae complex</taxon>
        <taxon>Bertiereae - Coffeeae clade</taxon>
        <taxon>Coffeeae</taxon>
        <taxon>Coffea</taxon>
    </lineage>
</organism>
<dbReference type="FunFam" id="1.10.510.10:FF:000060">
    <property type="entry name" value="G-type lectin S-receptor-like serine/threonine-protein kinase"/>
    <property type="match status" value="1"/>
</dbReference>
<evidence type="ECO:0000256" key="1">
    <source>
        <dbReference type="ARBA" id="ARBA00004251"/>
    </source>
</evidence>
<dbReference type="InterPro" id="IPR024171">
    <property type="entry name" value="SRK-like_kinase"/>
</dbReference>
<feature type="domain" description="Bulb-type lectin" evidence="18">
    <location>
        <begin position="35"/>
        <end position="155"/>
    </location>
</feature>
<dbReference type="FunFam" id="3.30.200.20:FF:000195">
    <property type="entry name" value="G-type lectin S-receptor-like serine/threonine-protein kinase"/>
    <property type="match status" value="1"/>
</dbReference>
<dbReference type="InterPro" id="IPR036426">
    <property type="entry name" value="Bulb-type_lectin_dom_sf"/>
</dbReference>
<dbReference type="PROSITE" id="PS50948">
    <property type="entry name" value="PAN"/>
    <property type="match status" value="1"/>
</dbReference>
<dbReference type="InterPro" id="IPR007527">
    <property type="entry name" value="Znf_SWIM"/>
</dbReference>
<dbReference type="PIRSF" id="PIRSF000641">
    <property type="entry name" value="SRK"/>
    <property type="match status" value="1"/>
</dbReference>
<evidence type="ECO:0000256" key="15">
    <source>
        <dbReference type="PROSITE-ProRule" id="PRU10141"/>
    </source>
</evidence>
<dbReference type="GO" id="GO:0005524">
    <property type="term" value="F:ATP binding"/>
    <property type="evidence" value="ECO:0007669"/>
    <property type="project" value="UniProtKB-UniRule"/>
</dbReference>
<dbReference type="SMART" id="SM00108">
    <property type="entry name" value="B_lectin"/>
    <property type="match status" value="1"/>
</dbReference>
<dbReference type="Pfam" id="PF07714">
    <property type="entry name" value="PK_Tyr_Ser-Thr"/>
    <property type="match status" value="1"/>
</dbReference>
<dbReference type="Gene3D" id="1.10.510.10">
    <property type="entry name" value="Transferase(Phosphotransferase) domain 1"/>
    <property type="match status" value="1"/>
</dbReference>
<evidence type="ECO:0000256" key="9">
    <source>
        <dbReference type="ARBA" id="ARBA00023157"/>
    </source>
</evidence>
<evidence type="ECO:0000256" key="5">
    <source>
        <dbReference type="ARBA" id="ARBA00022729"/>
    </source>
</evidence>
<dbReference type="GO" id="GO:0048544">
    <property type="term" value="P:recognition of pollen"/>
    <property type="evidence" value="ECO:0007669"/>
    <property type="project" value="InterPro"/>
</dbReference>
<keyword evidence="6 13" id="KW-0547">Nucleotide-binding</keyword>
<keyword evidence="16" id="KW-0472">Membrane</keyword>
<keyword evidence="8 13" id="KW-0067">ATP-binding</keyword>
<evidence type="ECO:0000256" key="8">
    <source>
        <dbReference type="ARBA" id="ARBA00022840"/>
    </source>
</evidence>
<keyword evidence="4 13" id="KW-0808">Transferase</keyword>
<keyword evidence="7 13" id="KW-0418">Kinase</keyword>
<keyword evidence="16" id="KW-1133">Transmembrane helix</keyword>
<evidence type="ECO:0000256" key="6">
    <source>
        <dbReference type="ARBA" id="ARBA00022741"/>
    </source>
</evidence>
<keyword evidence="10" id="KW-0325">Glycoprotein</keyword>
<evidence type="ECO:0000256" key="12">
    <source>
        <dbReference type="ARBA" id="ARBA00048679"/>
    </source>
</evidence>
<dbReference type="GO" id="GO:0004674">
    <property type="term" value="F:protein serine/threonine kinase activity"/>
    <property type="evidence" value="ECO:0007669"/>
    <property type="project" value="UniProtKB-KW"/>
</dbReference>
<feature type="domain" description="SWIM-type" evidence="20">
    <location>
        <begin position="370"/>
        <end position="413"/>
    </location>
</feature>
<sequence length="831" mass="92636">MAALTRKRNNESPVSMRESFVLVLASCLTVCGTAIDTITIGRPVQDNETIVSSGQTFKLGFFSPANTSNRYVGIMYNIPGTTVIWVANRDKPVKDSTGILTIAEDGDLVILNGERETIWSSNVSKSVASSSAKLLDTGNLVLTDNSDGSTMWESFQIPTDSLVPKMRLSAGAKEKLQLTSWRSPSDPSIGDFSAGFHLFRPPQFFVWENNVPCWRSGPWSGNTFIGIPGMSSAYQSRLDLVEDNSGSTYFTYNSVNNPALFYYSLNSSGCLQAKVSIGKGDWSVTWSSLESQCDIYGKCGPFGSCNRLQSPICTCLQGFKPRDEEEWNRGHWSGGCIRKELLKCERNQSSSTDAKEDGFVRLPNMKVPDFLVLVVISEEACGSSCLKNCSCTAYAYYKGIGCMHWSGNLIDVQHFSYDGADLYVRVPYSELDKKKDTKAVTAVIVVAASLFIAVSLYFCWKRWAKHKGKDQDDQVSLFEPTYNVENMVNKTGDRAKLGELPLYTYETLAKATDNFEPCNELGKGGFGQVYKGKLLDGQEIAVKRLSNTSGQGIEEFMNEVVVISKLQHRNLVRLIGCCAEREEKMLVYEYMPNKSLDFHLFDSDKPSVLDWKKRVTIVDGIGRGLLYLHRDSRLKIIHRDLKASNILLDKELRPKISDFGLARIFGGNEDQANTRRVVGTYGYIAPEYAMEGMFSEKSDVYSFGVLLLEIVTGRRNSNFYYHENELSLLGYAWKLWNEKEAVKLIDAAIFVPGIEKEVLRYVHAGLLCVQEFAKDRPDISAVLSMLNSETSNLPLPKLPAYTRRLGSSVSDSSSQRVDSINNVTVTIVEGR</sequence>
<dbReference type="Proteomes" id="UP001652660">
    <property type="component" value="Chromosome 9e"/>
</dbReference>
<keyword evidence="14" id="KW-0479">Metal-binding</keyword>
<dbReference type="Gene3D" id="3.30.200.20">
    <property type="entry name" value="Phosphorylase Kinase, domain 1"/>
    <property type="match status" value="1"/>
</dbReference>